<feature type="transmembrane region" description="Helical" evidence="1">
    <location>
        <begin position="110"/>
        <end position="132"/>
    </location>
</feature>
<name>A0A645B6C5_9ZZZZ</name>
<evidence type="ECO:0008006" key="3">
    <source>
        <dbReference type="Google" id="ProtNLM"/>
    </source>
</evidence>
<feature type="transmembrane region" description="Helical" evidence="1">
    <location>
        <begin position="138"/>
        <end position="160"/>
    </location>
</feature>
<comment type="caution">
    <text evidence="2">The sequence shown here is derived from an EMBL/GenBank/DDBJ whole genome shotgun (WGS) entry which is preliminary data.</text>
</comment>
<dbReference type="EMBL" id="VSSQ01018101">
    <property type="protein sequence ID" value="MPM61009.1"/>
    <property type="molecule type" value="Genomic_DNA"/>
</dbReference>
<keyword evidence="1" id="KW-1133">Transmembrane helix</keyword>
<protein>
    <recommendedName>
        <fullName evidence="3">Heptaprenyl diphosphate synthase component I</fullName>
    </recommendedName>
</protein>
<proteinExistence type="predicted"/>
<evidence type="ECO:0000313" key="2">
    <source>
        <dbReference type="EMBL" id="MPM61009.1"/>
    </source>
</evidence>
<organism evidence="2">
    <name type="scientific">bioreactor metagenome</name>
    <dbReference type="NCBI Taxonomy" id="1076179"/>
    <lineage>
        <taxon>unclassified sequences</taxon>
        <taxon>metagenomes</taxon>
        <taxon>ecological metagenomes</taxon>
    </lineage>
</organism>
<dbReference type="Pfam" id="PF07456">
    <property type="entry name" value="Hpre_diP_synt_I"/>
    <property type="match status" value="1"/>
</dbReference>
<evidence type="ECO:0000256" key="1">
    <source>
        <dbReference type="SAM" id="Phobius"/>
    </source>
</evidence>
<keyword evidence="1" id="KW-0472">Membrane</keyword>
<gene>
    <name evidence="2" type="ORF">SDC9_107863</name>
</gene>
<dbReference type="Gene3D" id="1.10.1760.20">
    <property type="match status" value="1"/>
</dbReference>
<dbReference type="PIRSF" id="PIRSF027391">
    <property type="entry name" value="Hpre_diP_synt_I"/>
    <property type="match status" value="1"/>
</dbReference>
<dbReference type="InterPro" id="IPR010898">
    <property type="entry name" value="Hpre_diP_synth_I"/>
</dbReference>
<keyword evidence="1" id="KW-0812">Transmembrane</keyword>
<accession>A0A645B6C5</accession>
<reference evidence="2" key="1">
    <citation type="submission" date="2019-08" db="EMBL/GenBank/DDBJ databases">
        <authorList>
            <person name="Kucharzyk K."/>
            <person name="Murdoch R.W."/>
            <person name="Higgins S."/>
            <person name="Loffler F."/>
        </authorList>
    </citation>
    <scope>NUCLEOTIDE SEQUENCE</scope>
</reference>
<feature type="transmembrane region" description="Helical" evidence="1">
    <location>
        <begin position="12"/>
        <end position="28"/>
    </location>
</feature>
<sequence length="171" mass="18088">MQSCAKLTTRELVLLSLLLAMAVVLRLVENVLPFPIQIPGAKLGLANCITIIALLLFGNAKTLLLLTARILLVALLSTGFFTPGFFIGLGGAVLSFLLMALACRSHLFSPVGIGILGACAHNCGQLVVAMLLMQTTALISYFPLLLILAIPTGLSTGLLAKYALPAIRQRF</sequence>
<dbReference type="AlphaFoldDB" id="A0A645B6C5"/>
<dbReference type="InterPro" id="IPR014535">
    <property type="entry name" value="Hpre_diP_synt_I"/>
</dbReference>
<feature type="transmembrane region" description="Helical" evidence="1">
    <location>
        <begin position="34"/>
        <end position="56"/>
    </location>
</feature>